<feature type="domain" description="Bacterial sugar transferase" evidence="2">
    <location>
        <begin position="139"/>
        <end position="373"/>
    </location>
</feature>
<organism evidence="3 4">
    <name type="scientific">Odoribacter laneus YIT 12061</name>
    <dbReference type="NCBI Taxonomy" id="742817"/>
    <lineage>
        <taxon>Bacteria</taxon>
        <taxon>Pseudomonadati</taxon>
        <taxon>Bacteroidota</taxon>
        <taxon>Bacteroidia</taxon>
        <taxon>Bacteroidales</taxon>
        <taxon>Odoribacteraceae</taxon>
        <taxon>Odoribacter</taxon>
    </lineage>
</organism>
<dbReference type="PANTHER" id="PTHR30576:SF0">
    <property type="entry name" value="UNDECAPRENYL-PHOSPHATE N-ACETYLGALACTOSAMINYL 1-PHOSPHATE TRANSFERASE-RELATED"/>
    <property type="match status" value="1"/>
</dbReference>
<dbReference type="STRING" id="742817.HMPREF9449_01045"/>
<dbReference type="eggNOG" id="COG2148">
    <property type="taxonomic scope" value="Bacteria"/>
</dbReference>
<proteinExistence type="inferred from homology"/>
<evidence type="ECO:0000313" key="3">
    <source>
        <dbReference type="EMBL" id="EHP48900.1"/>
    </source>
</evidence>
<dbReference type="PANTHER" id="PTHR30576">
    <property type="entry name" value="COLANIC BIOSYNTHESIS UDP-GLUCOSE LIPID CARRIER TRANSFERASE"/>
    <property type="match status" value="1"/>
</dbReference>
<dbReference type="Pfam" id="PF02397">
    <property type="entry name" value="Bac_transf"/>
    <property type="match status" value="1"/>
</dbReference>
<comment type="caution">
    <text evidence="3">The sequence shown here is derived from an EMBL/GenBank/DDBJ whole genome shotgun (WGS) entry which is preliminary data.</text>
</comment>
<dbReference type="GO" id="GO:0016780">
    <property type="term" value="F:phosphotransferase activity, for other substituted phosphate groups"/>
    <property type="evidence" value="ECO:0007669"/>
    <property type="project" value="TreeGrafter"/>
</dbReference>
<evidence type="ECO:0000313" key="4">
    <source>
        <dbReference type="Proteomes" id="UP000004892"/>
    </source>
</evidence>
<dbReference type="HOGENOM" id="CLU_024920_1_3_10"/>
<protein>
    <recommendedName>
        <fullName evidence="2">Bacterial sugar transferase domain-containing protein</fullName>
    </recommendedName>
</protein>
<keyword evidence="4" id="KW-1185">Reference proteome</keyword>
<accession>H1DFK9</accession>
<comment type="similarity">
    <text evidence="1">Belongs to the bacterial sugar transferase family.</text>
</comment>
<dbReference type="EMBL" id="ADMC01000016">
    <property type="protein sequence ID" value="EHP48900.1"/>
    <property type="molecule type" value="Genomic_DNA"/>
</dbReference>
<name>H1DFK9_9BACT</name>
<dbReference type="PATRIC" id="fig|742817.3.peg.1107"/>
<dbReference type="Proteomes" id="UP000004892">
    <property type="component" value="Unassembled WGS sequence"/>
</dbReference>
<dbReference type="InterPro" id="IPR003362">
    <property type="entry name" value="Bact_transf"/>
</dbReference>
<sequence length="378" mass="43765">MEFVYFGKNPVWINQFTDLSDTEPIVLDTLSASCNFVSTHKFTDKNPLFLFLESEDTDNNIKKLKALKKEMAENQYIILISSQVSAQLVSNYISSGVSEIVDANIPKETLQQILSLLPRLKKTEYKQDSTQAFHLPFWKRLFDILASGSALLILSPLLILTALAIRLESKGPIIYTSKRVGTNYKIFGFLKFRSMYVDADKRLDEFKKNNQYQDTTSLTKKIYYQDPDKSEKVVLVGDDFRLTEEEYLARRKKLKANNFVKIQNDPRVTRVGRIIRKYSIDELPQLINILKGDMSVVGNRPLPLYEAELLTSDEYIERYMAPSGLTGLWQVEKRGTEGILSAEERKQLDIQYAQKFSFWFDMKLIFRTFTAFIQKENV</sequence>
<evidence type="ECO:0000259" key="2">
    <source>
        <dbReference type="Pfam" id="PF02397"/>
    </source>
</evidence>
<evidence type="ECO:0000256" key="1">
    <source>
        <dbReference type="ARBA" id="ARBA00006464"/>
    </source>
</evidence>
<dbReference type="AlphaFoldDB" id="H1DFK9"/>
<reference evidence="3 4" key="1">
    <citation type="submission" date="2012-01" db="EMBL/GenBank/DDBJ databases">
        <title>The Genome Sequence of Odoribacter laneus YIT 12061.</title>
        <authorList>
            <consortium name="The Broad Institute Genome Sequencing Platform"/>
            <person name="Earl A."/>
            <person name="Ward D."/>
            <person name="Feldgarden M."/>
            <person name="Gevers D."/>
            <person name="Morotomi M."/>
            <person name="Young S.K."/>
            <person name="Zeng Q."/>
            <person name="Gargeya S."/>
            <person name="Fitzgerald M."/>
            <person name="Haas B."/>
            <person name="Abouelleil A."/>
            <person name="Alvarado L."/>
            <person name="Arachchi H.M."/>
            <person name="Berlin A."/>
            <person name="Chapman S.B."/>
            <person name="Gearin G."/>
            <person name="Goldberg J."/>
            <person name="Griggs A."/>
            <person name="Gujja S."/>
            <person name="Hansen M."/>
            <person name="Heiman D."/>
            <person name="Howarth C."/>
            <person name="Larimer J."/>
            <person name="Lui A."/>
            <person name="MacDonald P.J.P."/>
            <person name="McCowen C."/>
            <person name="Montmayeur A."/>
            <person name="Murphy C."/>
            <person name="Neiman D."/>
            <person name="Pearson M."/>
            <person name="Priest M."/>
            <person name="Roberts A."/>
            <person name="Saif S."/>
            <person name="Shea T."/>
            <person name="Sisk P."/>
            <person name="Stolte C."/>
            <person name="Sykes S."/>
            <person name="Wortman J."/>
            <person name="Nusbaum C."/>
            <person name="Birren B."/>
        </authorList>
    </citation>
    <scope>NUCLEOTIDE SEQUENCE [LARGE SCALE GENOMIC DNA]</scope>
    <source>
        <strain evidence="3 4">YIT 12061</strain>
    </source>
</reference>
<gene>
    <name evidence="3" type="ORF">HMPREF9449_01045</name>
</gene>